<evidence type="ECO:0000256" key="4">
    <source>
        <dbReference type="PROSITE-ProRule" id="PRU01330"/>
    </source>
</evidence>
<evidence type="ECO:0000256" key="2">
    <source>
        <dbReference type="ARBA" id="ARBA00022741"/>
    </source>
</evidence>
<dbReference type="EMBL" id="FMUX01000003">
    <property type="protein sequence ID" value="SCY05157.1"/>
    <property type="molecule type" value="Genomic_DNA"/>
</dbReference>
<evidence type="ECO:0000256" key="3">
    <source>
        <dbReference type="ARBA" id="ARBA00022840"/>
    </source>
</evidence>
<feature type="domain" description="GS catalytic" evidence="7">
    <location>
        <begin position="99"/>
        <end position="441"/>
    </location>
</feature>
<evidence type="ECO:0000256" key="5">
    <source>
        <dbReference type="RuleBase" id="RU000384"/>
    </source>
</evidence>
<feature type="domain" description="GS beta-grasp" evidence="6">
    <location>
        <begin position="9"/>
        <end position="92"/>
    </location>
</feature>
<gene>
    <name evidence="8" type="ORF">SAMN05216233_103173</name>
</gene>
<dbReference type="PANTHER" id="PTHR43785">
    <property type="entry name" value="GAMMA-GLUTAMYLPUTRESCINE SYNTHETASE"/>
    <property type="match status" value="1"/>
</dbReference>
<dbReference type="GO" id="GO:0006542">
    <property type="term" value="P:glutamine biosynthetic process"/>
    <property type="evidence" value="ECO:0007669"/>
    <property type="project" value="InterPro"/>
</dbReference>
<evidence type="ECO:0000259" key="7">
    <source>
        <dbReference type="PROSITE" id="PS51987"/>
    </source>
</evidence>
<keyword evidence="1" id="KW-0436">Ligase</keyword>
<keyword evidence="2" id="KW-0547">Nucleotide-binding</keyword>
<dbReference type="Pfam" id="PF03951">
    <property type="entry name" value="Gln-synt_N"/>
    <property type="match status" value="1"/>
</dbReference>
<dbReference type="InterPro" id="IPR014746">
    <property type="entry name" value="Gln_synth/guanido_kin_cat_dom"/>
</dbReference>
<dbReference type="GO" id="GO:0004356">
    <property type="term" value="F:glutamine synthetase activity"/>
    <property type="evidence" value="ECO:0007669"/>
    <property type="project" value="InterPro"/>
</dbReference>
<comment type="similarity">
    <text evidence="4 5">Belongs to the glutamine synthetase family.</text>
</comment>
<dbReference type="SMART" id="SM01230">
    <property type="entry name" value="Gln-synt_C"/>
    <property type="match status" value="1"/>
</dbReference>
<dbReference type="InterPro" id="IPR036651">
    <property type="entry name" value="Gln_synt_N_sf"/>
</dbReference>
<evidence type="ECO:0000313" key="9">
    <source>
        <dbReference type="Proteomes" id="UP000198870"/>
    </source>
</evidence>
<name>A0A1G5CS80_9BACT</name>
<dbReference type="Pfam" id="PF00120">
    <property type="entry name" value="Gln-synt_C"/>
    <property type="match status" value="1"/>
</dbReference>
<dbReference type="PANTHER" id="PTHR43785:SF12">
    <property type="entry name" value="TYPE-1 GLUTAMINE SYNTHETASE 2"/>
    <property type="match status" value="1"/>
</dbReference>
<keyword evidence="9" id="KW-1185">Reference proteome</keyword>
<dbReference type="SUPFAM" id="SSF54368">
    <property type="entry name" value="Glutamine synthetase, N-terminal domain"/>
    <property type="match status" value="1"/>
</dbReference>
<accession>A0A1G5CS80</accession>
<evidence type="ECO:0000256" key="1">
    <source>
        <dbReference type="ARBA" id="ARBA00022598"/>
    </source>
</evidence>
<dbReference type="STRING" id="419481.SAMN05216233_103173"/>
<dbReference type="Gene3D" id="3.30.590.10">
    <property type="entry name" value="Glutamine synthetase/guanido kinase, catalytic domain"/>
    <property type="match status" value="1"/>
</dbReference>
<sequence>MDEVDSQLEHVDCTKLFFTDLNGRLMNLSVNKHKIGDIFENGVGFDGSSIAGFANVEHSDRILMPDADSLWQIPFEEEKVGFFIANVLNEQGAPAAVDPRTILQEVVRGAEEEFGFRFLVGPEHEFFLLNGDEFALTAKRGFPSDVHTDRAGYFHSTPHDKGQAIRQQITDVLERCGIVYEKSHHEVTPSQHEINLECTDPVSAADRTLLFTYVAQRVAQENGFYASFMPKPFKEHNRNAFHMHLSIQDSEGTNLFYDEGADQNLSIVARQFIAGIIKYARETSVVMASTVNSYKAYVVEKEAPIVRGWGFRNRSSMVRVPYTTSPSATRIELRNPDPAGNVYLQMATLIAMGLQGIREKLANGIPDKGSTYDRDYKMKVWDERFLPRTFYEALVEAERSDFLKGFLGDKLYDNFMTLKIQEWEDDRVHISGREQRQYLSI</sequence>
<dbReference type="OrthoDB" id="9807095at2"/>
<proteinExistence type="inferred from homology"/>
<dbReference type="PROSITE" id="PS51986">
    <property type="entry name" value="GS_BETA_GRASP"/>
    <property type="match status" value="1"/>
</dbReference>
<reference evidence="8 9" key="1">
    <citation type="submission" date="2016-10" db="EMBL/GenBank/DDBJ databases">
        <authorList>
            <person name="de Groot N.N."/>
        </authorList>
    </citation>
    <scope>NUCLEOTIDE SEQUENCE [LARGE SCALE GENOMIC DNA]</scope>
    <source>
        <strain evidence="8 9">AA1</strain>
    </source>
</reference>
<dbReference type="InterPro" id="IPR008146">
    <property type="entry name" value="Gln_synth_cat_dom"/>
</dbReference>
<dbReference type="Proteomes" id="UP000198870">
    <property type="component" value="Unassembled WGS sequence"/>
</dbReference>
<evidence type="ECO:0000313" key="8">
    <source>
        <dbReference type="EMBL" id="SCY05157.1"/>
    </source>
</evidence>
<dbReference type="SUPFAM" id="SSF55931">
    <property type="entry name" value="Glutamine synthetase/guanido kinase"/>
    <property type="match status" value="1"/>
</dbReference>
<dbReference type="RefSeq" id="WP_092209349.1">
    <property type="nucleotide sequence ID" value="NZ_FMUX01000003.1"/>
</dbReference>
<dbReference type="AlphaFoldDB" id="A0A1G5CS80"/>
<dbReference type="PROSITE" id="PS51987">
    <property type="entry name" value="GS_CATALYTIC"/>
    <property type="match status" value="1"/>
</dbReference>
<organism evidence="8 9">
    <name type="scientific">Desulfoluna spongiiphila</name>
    <dbReference type="NCBI Taxonomy" id="419481"/>
    <lineage>
        <taxon>Bacteria</taxon>
        <taxon>Pseudomonadati</taxon>
        <taxon>Thermodesulfobacteriota</taxon>
        <taxon>Desulfobacteria</taxon>
        <taxon>Desulfobacterales</taxon>
        <taxon>Desulfolunaceae</taxon>
        <taxon>Desulfoluna</taxon>
    </lineage>
</organism>
<protein>
    <submittedName>
        <fullName evidence="8">L-glutamine synthetase</fullName>
    </submittedName>
</protein>
<evidence type="ECO:0000259" key="6">
    <source>
        <dbReference type="PROSITE" id="PS51986"/>
    </source>
</evidence>
<dbReference type="InterPro" id="IPR008147">
    <property type="entry name" value="Gln_synt_N"/>
</dbReference>
<keyword evidence="3" id="KW-0067">ATP-binding</keyword>
<dbReference type="GO" id="GO:0005524">
    <property type="term" value="F:ATP binding"/>
    <property type="evidence" value="ECO:0007669"/>
    <property type="project" value="UniProtKB-KW"/>
</dbReference>
<dbReference type="Gene3D" id="3.10.20.70">
    <property type="entry name" value="Glutamine synthetase, N-terminal domain"/>
    <property type="match status" value="1"/>
</dbReference>